<dbReference type="InterPro" id="IPR039421">
    <property type="entry name" value="Type_1_exporter"/>
</dbReference>
<proteinExistence type="predicted"/>
<feature type="region of interest" description="Disordered" evidence="5">
    <location>
        <begin position="1"/>
        <end position="49"/>
    </location>
</feature>
<feature type="transmembrane region" description="Helical" evidence="6">
    <location>
        <begin position="341"/>
        <end position="367"/>
    </location>
</feature>
<protein>
    <submittedName>
        <fullName evidence="8">Multidrug resistance protein 1</fullName>
    </submittedName>
</protein>
<dbReference type="PROSITE" id="PS50929">
    <property type="entry name" value="ABC_TM1F"/>
    <property type="match status" value="1"/>
</dbReference>
<dbReference type="CDD" id="cd18578">
    <property type="entry name" value="ABC_6TM_Pgp_ABCB1_D2_like"/>
    <property type="match status" value="1"/>
</dbReference>
<evidence type="ECO:0000256" key="6">
    <source>
        <dbReference type="SAM" id="Phobius"/>
    </source>
</evidence>
<dbReference type="Pfam" id="PF00664">
    <property type="entry name" value="ABC_membrane"/>
    <property type="match status" value="1"/>
</dbReference>
<organism evidence="8 9">
    <name type="scientific">Lunasporangiospora selenospora</name>
    <dbReference type="NCBI Taxonomy" id="979761"/>
    <lineage>
        <taxon>Eukaryota</taxon>
        <taxon>Fungi</taxon>
        <taxon>Fungi incertae sedis</taxon>
        <taxon>Mucoromycota</taxon>
        <taxon>Mortierellomycotina</taxon>
        <taxon>Mortierellomycetes</taxon>
        <taxon>Mortierellales</taxon>
        <taxon>Mortierellaceae</taxon>
        <taxon>Lunasporangiospora</taxon>
    </lineage>
</organism>
<evidence type="ECO:0000256" key="1">
    <source>
        <dbReference type="ARBA" id="ARBA00004141"/>
    </source>
</evidence>
<sequence>QLKTGGTDIETSDTVPNQDIEVRDSSIEKGHIELSEKPQPEGETGRSGRRLSTFLRRGSASSHHIGMRTKKLHELGQVEDLEAVAERQKKEAARKLRQAKAPIGRTLKYARNDAGLFLIAVVLAMVQGATYPGMSQVLSRALTALSSSTVDPNFTSETDRYSLYFLIIALVACVGYGGGIISFMVVGERVTRTVRHLSYKAILSQEMAFFDRSENSTGALATQLAIDGQQMFDLVSLLILTVVASMTTIGIGLGFSFAATWQMSLAVFAAIPIIGVGHYLHLKSLTGFGEKTRKAFEQSGQVAGEAIANIRTVASLAKEDAFEARYAEVTEEPHRFAINKAVVGSLGFAVSQGVGFWAYAIGLYAGYRLVEAGTIDWSQMMNCMFGVVFTASTIGHISSDLPKYVRGKQSAINIYELLDK</sequence>
<dbReference type="GO" id="GO:0005524">
    <property type="term" value="F:ATP binding"/>
    <property type="evidence" value="ECO:0007669"/>
    <property type="project" value="InterPro"/>
</dbReference>
<dbReference type="GO" id="GO:0005743">
    <property type="term" value="C:mitochondrial inner membrane"/>
    <property type="evidence" value="ECO:0007669"/>
    <property type="project" value="TreeGrafter"/>
</dbReference>
<dbReference type="InterPro" id="IPR011527">
    <property type="entry name" value="ABC1_TM_dom"/>
</dbReference>
<dbReference type="SUPFAM" id="SSF90123">
    <property type="entry name" value="ABC transporter transmembrane region"/>
    <property type="match status" value="1"/>
</dbReference>
<dbReference type="GO" id="GO:0015421">
    <property type="term" value="F:ABC-type oligopeptide transporter activity"/>
    <property type="evidence" value="ECO:0007669"/>
    <property type="project" value="TreeGrafter"/>
</dbReference>
<comment type="subcellular location">
    <subcellularLocation>
        <location evidence="1">Membrane</location>
        <topology evidence="1">Multi-pass membrane protein</topology>
    </subcellularLocation>
</comment>
<accession>A0A9P6FK51</accession>
<dbReference type="AlphaFoldDB" id="A0A9P6FK51"/>
<feature type="transmembrane region" description="Helical" evidence="6">
    <location>
        <begin position="234"/>
        <end position="255"/>
    </location>
</feature>
<feature type="transmembrane region" description="Helical" evidence="6">
    <location>
        <begin position="261"/>
        <end position="282"/>
    </location>
</feature>
<keyword evidence="9" id="KW-1185">Reference proteome</keyword>
<evidence type="ECO:0000313" key="9">
    <source>
        <dbReference type="Proteomes" id="UP000780801"/>
    </source>
</evidence>
<feature type="non-terminal residue" evidence="8">
    <location>
        <position position="1"/>
    </location>
</feature>
<reference evidence="8" key="1">
    <citation type="journal article" date="2020" name="Fungal Divers.">
        <title>Resolving the Mortierellaceae phylogeny through synthesis of multi-gene phylogenetics and phylogenomics.</title>
        <authorList>
            <person name="Vandepol N."/>
            <person name="Liber J."/>
            <person name="Desiro A."/>
            <person name="Na H."/>
            <person name="Kennedy M."/>
            <person name="Barry K."/>
            <person name="Grigoriev I.V."/>
            <person name="Miller A.N."/>
            <person name="O'Donnell K."/>
            <person name="Stajich J.E."/>
            <person name="Bonito G."/>
        </authorList>
    </citation>
    <scope>NUCLEOTIDE SEQUENCE</scope>
    <source>
        <strain evidence="8">KOD1015</strain>
    </source>
</reference>
<dbReference type="PANTHER" id="PTHR43394:SF18">
    <property type="entry name" value="ABC TRANSPORTER B FAMILY MEMBER 11-LIKE"/>
    <property type="match status" value="1"/>
</dbReference>
<keyword evidence="4 6" id="KW-0472">Membrane</keyword>
<keyword evidence="3 6" id="KW-1133">Transmembrane helix</keyword>
<dbReference type="GO" id="GO:0090374">
    <property type="term" value="P:oligopeptide export from mitochondrion"/>
    <property type="evidence" value="ECO:0007669"/>
    <property type="project" value="TreeGrafter"/>
</dbReference>
<evidence type="ECO:0000256" key="5">
    <source>
        <dbReference type="SAM" id="MobiDB-lite"/>
    </source>
</evidence>
<dbReference type="Proteomes" id="UP000780801">
    <property type="component" value="Unassembled WGS sequence"/>
</dbReference>
<comment type="caution">
    <text evidence="8">The sequence shown here is derived from an EMBL/GenBank/DDBJ whole genome shotgun (WGS) entry which is preliminary data.</text>
</comment>
<feature type="non-terminal residue" evidence="8">
    <location>
        <position position="420"/>
    </location>
</feature>
<dbReference type="Gene3D" id="1.20.1560.10">
    <property type="entry name" value="ABC transporter type 1, transmembrane domain"/>
    <property type="match status" value="1"/>
</dbReference>
<evidence type="ECO:0000313" key="8">
    <source>
        <dbReference type="EMBL" id="KAF9564586.1"/>
    </source>
</evidence>
<feature type="compositionally biased region" description="Basic and acidic residues" evidence="5">
    <location>
        <begin position="20"/>
        <end position="46"/>
    </location>
</feature>
<dbReference type="PANTHER" id="PTHR43394">
    <property type="entry name" value="ATP-DEPENDENT PERMEASE MDL1, MITOCHONDRIAL"/>
    <property type="match status" value="1"/>
</dbReference>
<feature type="transmembrane region" description="Helical" evidence="6">
    <location>
        <begin position="379"/>
        <end position="398"/>
    </location>
</feature>
<evidence type="ECO:0000259" key="7">
    <source>
        <dbReference type="PROSITE" id="PS50929"/>
    </source>
</evidence>
<dbReference type="InterPro" id="IPR036640">
    <property type="entry name" value="ABC1_TM_sf"/>
</dbReference>
<feature type="transmembrane region" description="Helical" evidence="6">
    <location>
        <begin position="161"/>
        <end position="186"/>
    </location>
</feature>
<name>A0A9P6FK51_9FUNG</name>
<evidence type="ECO:0000256" key="2">
    <source>
        <dbReference type="ARBA" id="ARBA00022692"/>
    </source>
</evidence>
<keyword evidence="2 6" id="KW-0812">Transmembrane</keyword>
<feature type="domain" description="ABC transmembrane type-1" evidence="7">
    <location>
        <begin position="118"/>
        <end position="406"/>
    </location>
</feature>
<dbReference type="EMBL" id="JAABOA010006328">
    <property type="protein sequence ID" value="KAF9564586.1"/>
    <property type="molecule type" value="Genomic_DNA"/>
</dbReference>
<evidence type="ECO:0000256" key="3">
    <source>
        <dbReference type="ARBA" id="ARBA00022989"/>
    </source>
</evidence>
<feature type="transmembrane region" description="Helical" evidence="6">
    <location>
        <begin position="114"/>
        <end position="134"/>
    </location>
</feature>
<gene>
    <name evidence="8" type="primary">ABCB1_5</name>
    <name evidence="8" type="ORF">BGW38_008925</name>
</gene>
<dbReference type="OrthoDB" id="6500128at2759"/>
<evidence type="ECO:0000256" key="4">
    <source>
        <dbReference type="ARBA" id="ARBA00023136"/>
    </source>
</evidence>